<organism evidence="4 5">
    <name type="scientific">Planococcus salinarum</name>
    <dbReference type="NCBI Taxonomy" id="622695"/>
    <lineage>
        <taxon>Bacteria</taxon>
        <taxon>Bacillati</taxon>
        <taxon>Bacillota</taxon>
        <taxon>Bacilli</taxon>
        <taxon>Bacillales</taxon>
        <taxon>Caryophanaceae</taxon>
        <taxon>Planococcus</taxon>
    </lineage>
</organism>
<name>A0ABX3D1A1_9BACL</name>
<dbReference type="Gene3D" id="3.40.50.2300">
    <property type="match status" value="1"/>
</dbReference>
<protein>
    <submittedName>
        <fullName evidence="4">Two-component system response regulator</fullName>
    </submittedName>
</protein>
<dbReference type="InterPro" id="IPR011006">
    <property type="entry name" value="CheY-like_superfamily"/>
</dbReference>
<keyword evidence="1 2" id="KW-0597">Phosphoprotein</keyword>
<comment type="caution">
    <text evidence="4">The sequence shown here is derived from an EMBL/GenBank/DDBJ whole genome shotgun (WGS) entry which is preliminary data.</text>
</comment>
<dbReference type="SMART" id="SM00448">
    <property type="entry name" value="REC"/>
    <property type="match status" value="1"/>
</dbReference>
<proteinExistence type="predicted"/>
<accession>A0ABX3D1A1</accession>
<dbReference type="PROSITE" id="PS50110">
    <property type="entry name" value="RESPONSE_REGULATORY"/>
    <property type="match status" value="1"/>
</dbReference>
<sequence length="127" mass="14560">MENQEGYNLKSILIVDDQPGIRMLLEEVFSKEGFQTLTAGSGREALKVFDVERPDLVLLDMKIPGMDGIEILKRMKQERVEIQVVMMTAYGELNLIEEAKTWGAVRHFTKPFDVFELRETVKKLLDG</sequence>
<evidence type="ECO:0000256" key="1">
    <source>
        <dbReference type="ARBA" id="ARBA00022553"/>
    </source>
</evidence>
<feature type="modified residue" description="4-aspartylphosphate" evidence="2">
    <location>
        <position position="60"/>
    </location>
</feature>
<evidence type="ECO:0000313" key="4">
    <source>
        <dbReference type="EMBL" id="OHX54011.1"/>
    </source>
</evidence>
<dbReference type="InterPro" id="IPR001789">
    <property type="entry name" value="Sig_transdc_resp-reg_receiver"/>
</dbReference>
<dbReference type="InterPro" id="IPR050595">
    <property type="entry name" value="Bact_response_regulator"/>
</dbReference>
<dbReference type="Pfam" id="PF00072">
    <property type="entry name" value="Response_reg"/>
    <property type="match status" value="1"/>
</dbReference>
<dbReference type="EMBL" id="MBQG01000053">
    <property type="protein sequence ID" value="OHX54011.1"/>
    <property type="molecule type" value="Genomic_DNA"/>
</dbReference>
<evidence type="ECO:0000256" key="2">
    <source>
        <dbReference type="PROSITE-ProRule" id="PRU00169"/>
    </source>
</evidence>
<keyword evidence="5" id="KW-1185">Reference proteome</keyword>
<dbReference type="SUPFAM" id="SSF52172">
    <property type="entry name" value="CheY-like"/>
    <property type="match status" value="1"/>
</dbReference>
<gene>
    <name evidence="4" type="ORF">BB776_01385</name>
</gene>
<evidence type="ECO:0000259" key="3">
    <source>
        <dbReference type="PROSITE" id="PS50110"/>
    </source>
</evidence>
<evidence type="ECO:0000313" key="5">
    <source>
        <dbReference type="Proteomes" id="UP000242153"/>
    </source>
</evidence>
<dbReference type="PANTHER" id="PTHR44591">
    <property type="entry name" value="STRESS RESPONSE REGULATOR PROTEIN 1"/>
    <property type="match status" value="1"/>
</dbReference>
<dbReference type="Proteomes" id="UP000242153">
    <property type="component" value="Unassembled WGS sequence"/>
</dbReference>
<dbReference type="PANTHER" id="PTHR44591:SF3">
    <property type="entry name" value="RESPONSE REGULATORY DOMAIN-CONTAINING PROTEIN"/>
    <property type="match status" value="1"/>
</dbReference>
<feature type="domain" description="Response regulatory" evidence="3">
    <location>
        <begin position="11"/>
        <end position="125"/>
    </location>
</feature>
<reference evidence="4" key="1">
    <citation type="submission" date="2016-07" db="EMBL/GenBank/DDBJ databases">
        <title>Draft genome Planococcus salivarum.</title>
        <authorList>
            <person name="See-Too W.S."/>
        </authorList>
    </citation>
    <scope>NUCLEOTIDE SEQUENCE [LARGE SCALE GENOMIC DNA]</scope>
    <source>
        <strain evidence="4">DSM 23820</strain>
    </source>
</reference>